<gene>
    <name evidence="2" type="ORF">EVAR_39920_1</name>
</gene>
<evidence type="ECO:0000313" key="3">
    <source>
        <dbReference type="Proteomes" id="UP000299102"/>
    </source>
</evidence>
<sequence length="202" mass="22244">MSNLVSRGKRAGEPLESRWLPPPIDTRNTRGVISELPASWEGTEYLMEGSWVGGREERDDKPSIHVLLQMVGLQTQASGDAGVDIQLHSNQKISNSNFEIGLIDQLAFKLRRIAPLAWCLKEHVKLLVSDAVVALTTKDFVEHAHTQSLINEFVTLSKAASGLSARALSPHRRQWLLTPQTGVGVRSPKLFDMNKNGCASPT</sequence>
<dbReference type="EMBL" id="BGZK01000603">
    <property type="protein sequence ID" value="GBP52461.1"/>
    <property type="molecule type" value="Genomic_DNA"/>
</dbReference>
<feature type="region of interest" description="Disordered" evidence="1">
    <location>
        <begin position="1"/>
        <end position="23"/>
    </location>
</feature>
<protein>
    <submittedName>
        <fullName evidence="2">Uncharacterized protein</fullName>
    </submittedName>
</protein>
<name>A0A4C1WMF0_EUMVA</name>
<accession>A0A4C1WMF0</accession>
<keyword evidence="3" id="KW-1185">Reference proteome</keyword>
<evidence type="ECO:0000313" key="2">
    <source>
        <dbReference type="EMBL" id="GBP52461.1"/>
    </source>
</evidence>
<reference evidence="2 3" key="1">
    <citation type="journal article" date="2019" name="Commun. Biol.">
        <title>The bagworm genome reveals a unique fibroin gene that provides high tensile strength.</title>
        <authorList>
            <person name="Kono N."/>
            <person name="Nakamura H."/>
            <person name="Ohtoshi R."/>
            <person name="Tomita M."/>
            <person name="Numata K."/>
            <person name="Arakawa K."/>
        </authorList>
    </citation>
    <scope>NUCLEOTIDE SEQUENCE [LARGE SCALE GENOMIC DNA]</scope>
</reference>
<dbReference type="Proteomes" id="UP000299102">
    <property type="component" value="Unassembled WGS sequence"/>
</dbReference>
<proteinExistence type="predicted"/>
<dbReference type="AlphaFoldDB" id="A0A4C1WMF0"/>
<comment type="caution">
    <text evidence="2">The sequence shown here is derived from an EMBL/GenBank/DDBJ whole genome shotgun (WGS) entry which is preliminary data.</text>
</comment>
<evidence type="ECO:0000256" key="1">
    <source>
        <dbReference type="SAM" id="MobiDB-lite"/>
    </source>
</evidence>
<organism evidence="2 3">
    <name type="scientific">Eumeta variegata</name>
    <name type="common">Bagworm moth</name>
    <name type="synonym">Eumeta japonica</name>
    <dbReference type="NCBI Taxonomy" id="151549"/>
    <lineage>
        <taxon>Eukaryota</taxon>
        <taxon>Metazoa</taxon>
        <taxon>Ecdysozoa</taxon>
        <taxon>Arthropoda</taxon>
        <taxon>Hexapoda</taxon>
        <taxon>Insecta</taxon>
        <taxon>Pterygota</taxon>
        <taxon>Neoptera</taxon>
        <taxon>Endopterygota</taxon>
        <taxon>Lepidoptera</taxon>
        <taxon>Glossata</taxon>
        <taxon>Ditrysia</taxon>
        <taxon>Tineoidea</taxon>
        <taxon>Psychidae</taxon>
        <taxon>Oiketicinae</taxon>
        <taxon>Eumeta</taxon>
    </lineage>
</organism>